<proteinExistence type="predicted"/>
<sequence length="265" mass="28756">MKEAMAPMFMENPSEASSNTVVVAVEQARDALLAALGGVSFGSLGDEESLSMLLALESVGRIVDGARVLSTTDVLRRSEYLDKSVAATAAEVTADQTELAAVGAVSLARHLGCRSGLVLVSTLARLSRGEVRQRASLGKNAGERMLLGRPLAPTYPVVGEALQGGKLGVEQARVIVKVLDELRPPCWWMTLTEWSVPWWRAGPVRSPPRPRACRAPASRLRRSRCDCRVLRGRRAWRPTGRRRARPRRNGAAGWPLVGWRTTATA</sequence>
<evidence type="ECO:0008006" key="3">
    <source>
        <dbReference type="Google" id="ProtNLM"/>
    </source>
</evidence>
<gene>
    <name evidence="1" type="ORF">E3O21_13625</name>
</gene>
<name>A0ABY2I2S4_9MICO</name>
<dbReference type="EMBL" id="SOFD01000035">
    <property type="protein sequence ID" value="TFB74420.1"/>
    <property type="molecule type" value="Genomic_DNA"/>
</dbReference>
<evidence type="ECO:0000313" key="2">
    <source>
        <dbReference type="Proteomes" id="UP000298252"/>
    </source>
</evidence>
<comment type="caution">
    <text evidence="1">The sequence shown here is derived from an EMBL/GenBank/DDBJ whole genome shotgun (WGS) entry which is preliminary data.</text>
</comment>
<accession>A0ABY2I2S4</accession>
<protein>
    <recommendedName>
        <fullName evidence="3">DUF222 domain-containing protein</fullName>
    </recommendedName>
</protein>
<organism evidence="1 2">
    <name type="scientific">Cryobacterium flavum</name>
    <dbReference type="NCBI Taxonomy" id="1424659"/>
    <lineage>
        <taxon>Bacteria</taxon>
        <taxon>Bacillati</taxon>
        <taxon>Actinomycetota</taxon>
        <taxon>Actinomycetes</taxon>
        <taxon>Micrococcales</taxon>
        <taxon>Microbacteriaceae</taxon>
        <taxon>Cryobacterium</taxon>
    </lineage>
</organism>
<evidence type="ECO:0000313" key="1">
    <source>
        <dbReference type="EMBL" id="TFB74420.1"/>
    </source>
</evidence>
<reference evidence="1 2" key="1">
    <citation type="submission" date="2019-03" db="EMBL/GenBank/DDBJ databases">
        <title>Genomics of glacier-inhabiting Cryobacterium strains.</title>
        <authorList>
            <person name="Liu Q."/>
            <person name="Xin Y.-H."/>
        </authorList>
    </citation>
    <scope>NUCLEOTIDE SEQUENCE [LARGE SCALE GENOMIC DNA]</scope>
    <source>
        <strain evidence="1 2">Hh8</strain>
    </source>
</reference>
<keyword evidence="2" id="KW-1185">Reference proteome</keyword>
<dbReference type="Proteomes" id="UP000298252">
    <property type="component" value="Unassembled WGS sequence"/>
</dbReference>